<proteinExistence type="predicted"/>
<reference evidence="1" key="1">
    <citation type="submission" date="2024-06" db="EMBL/GenBank/DDBJ databases">
        <title>KlebPhaCol: A community-driven resource for collaborative research in Klebsiella.</title>
        <authorList>
            <person name="Rothschild-Rodriguez D."/>
            <person name="Lambon K.S."/>
            <person name="Nobrega F.L."/>
        </authorList>
    </citation>
    <scope>NUCLEOTIDE SEQUENCE</scope>
</reference>
<dbReference type="EMBL" id="PP934563">
    <property type="protein sequence ID" value="XDI99215.1"/>
    <property type="molecule type" value="Genomic_DNA"/>
</dbReference>
<protein>
    <submittedName>
        <fullName evidence="1">Uncharacterized protein</fullName>
    </submittedName>
</protein>
<sequence length="30" mass="3591">MKHKWEQKGESRSARTLTAFRCKNEEVIAR</sequence>
<accession>A0AB39BYY4</accession>
<evidence type="ECO:0000313" key="1">
    <source>
        <dbReference type="EMBL" id="XDI99215.1"/>
    </source>
</evidence>
<organism evidence="1">
    <name type="scientific">Klebsiella phage RothC</name>
    <dbReference type="NCBI Taxonomy" id="3229748"/>
    <lineage>
        <taxon>Viruses</taxon>
        <taxon>Duplodnaviria</taxon>
        <taxon>Heunggongvirae</taxon>
        <taxon>Uroviricota</taxon>
        <taxon>Caudoviricetes</taxon>
        <taxon>Felixviridae</taxon>
        <taxon>Nakavirus</taxon>
        <taxon>Nakavirus sapi</taxon>
    </lineage>
</organism>
<name>A0AB39BYY4_9CAUD</name>